<dbReference type="GeneID" id="8444927"/>
<dbReference type="InParanoid" id="C4JD70"/>
<dbReference type="Pfam" id="PF11951">
    <property type="entry name" value="Fungal_trans_2"/>
    <property type="match status" value="1"/>
</dbReference>
<dbReference type="Proteomes" id="UP000002058">
    <property type="component" value="Unassembled WGS sequence"/>
</dbReference>
<accession>C4JD70</accession>
<dbReference type="AlphaFoldDB" id="C4JD70"/>
<evidence type="ECO:0000313" key="3">
    <source>
        <dbReference type="Proteomes" id="UP000002058"/>
    </source>
</evidence>
<dbReference type="HOGENOM" id="CLU_947303_0_0_1"/>
<dbReference type="KEGG" id="ure:UREG_00275"/>
<dbReference type="OrthoDB" id="3469225at2759"/>
<dbReference type="InterPro" id="IPR021858">
    <property type="entry name" value="Fun_TF"/>
</dbReference>
<feature type="region of interest" description="Disordered" evidence="1">
    <location>
        <begin position="1"/>
        <end position="81"/>
    </location>
</feature>
<dbReference type="OMA" id="YRDRWYP"/>
<dbReference type="STRING" id="336963.C4JD70"/>
<reference evidence="3" key="1">
    <citation type="journal article" date="2009" name="Genome Res.">
        <title>Comparative genomic analyses of the human fungal pathogens Coccidioides and their relatives.</title>
        <authorList>
            <person name="Sharpton T.J."/>
            <person name="Stajich J.E."/>
            <person name="Rounsley S.D."/>
            <person name="Gardner M.J."/>
            <person name="Wortman J.R."/>
            <person name="Jordar V.S."/>
            <person name="Maiti R."/>
            <person name="Kodira C.D."/>
            <person name="Neafsey D.E."/>
            <person name="Zeng Q."/>
            <person name="Hung C.-Y."/>
            <person name="McMahan C."/>
            <person name="Muszewska A."/>
            <person name="Grynberg M."/>
            <person name="Mandel M.A."/>
            <person name="Kellner E.M."/>
            <person name="Barker B.M."/>
            <person name="Galgiani J.N."/>
            <person name="Orbach M.J."/>
            <person name="Kirkland T.N."/>
            <person name="Cole G.T."/>
            <person name="Henn M.R."/>
            <person name="Birren B.W."/>
            <person name="Taylor J.W."/>
        </authorList>
    </citation>
    <scope>NUCLEOTIDE SEQUENCE [LARGE SCALE GENOMIC DNA]</scope>
    <source>
        <strain evidence="3">UAMH 1704</strain>
    </source>
</reference>
<proteinExistence type="predicted"/>
<dbReference type="eggNOG" id="ENOG502RA69">
    <property type="taxonomic scope" value="Eukaryota"/>
</dbReference>
<gene>
    <name evidence="2" type="ORF">UREG_00275</name>
</gene>
<dbReference type="EMBL" id="CH476615">
    <property type="protein sequence ID" value="EEP75429.1"/>
    <property type="molecule type" value="Genomic_DNA"/>
</dbReference>
<organism evidence="2 3">
    <name type="scientific">Uncinocarpus reesii (strain UAMH 1704)</name>
    <dbReference type="NCBI Taxonomy" id="336963"/>
    <lineage>
        <taxon>Eukaryota</taxon>
        <taxon>Fungi</taxon>
        <taxon>Dikarya</taxon>
        <taxon>Ascomycota</taxon>
        <taxon>Pezizomycotina</taxon>
        <taxon>Eurotiomycetes</taxon>
        <taxon>Eurotiomycetidae</taxon>
        <taxon>Onygenales</taxon>
        <taxon>Onygenaceae</taxon>
        <taxon>Uncinocarpus</taxon>
    </lineage>
</organism>
<evidence type="ECO:0000256" key="1">
    <source>
        <dbReference type="SAM" id="MobiDB-lite"/>
    </source>
</evidence>
<evidence type="ECO:0000313" key="2">
    <source>
        <dbReference type="EMBL" id="EEP75429.1"/>
    </source>
</evidence>
<sequence length="294" mass="32546">MSVGPRPSKEQRTLMRRHVMRDIGYSRRKSKGGSASGRPPVKGARNCAHPCLRETSSGSISDTDQERLSDPSIPSSPNPPLVGPIVLDYDSQRVLMHMFSDGLPGAMRIYRDRWYPLCVTDPIAFHQMLASYALHLDLWRQGPRDRLEPFSLYHHCKALSAVRAQLLELDRPALGDVLLAVSTLACHAHLVGDLVAWRIHTSAIKSILADRSPVLSKLNPSLLSLLQWVDSIGSYSFDLYPTLHVYTSVEPITRALYGGRPGSVGRPYGNRQAGPPSYAAFPSYTMSLYALGQK</sequence>
<dbReference type="VEuPathDB" id="FungiDB:UREG_00275"/>
<name>C4JD70_UNCRE</name>
<protein>
    <submittedName>
        <fullName evidence="2">Uncharacterized protein</fullName>
    </submittedName>
</protein>
<dbReference type="RefSeq" id="XP_002540762.1">
    <property type="nucleotide sequence ID" value="XM_002540716.1"/>
</dbReference>
<keyword evidence="3" id="KW-1185">Reference proteome</keyword>